<dbReference type="Proteomes" id="UP001589887">
    <property type="component" value="Unassembled WGS sequence"/>
</dbReference>
<comment type="caution">
    <text evidence="2">The sequence shown here is derived from an EMBL/GenBank/DDBJ whole genome shotgun (WGS) entry which is preliminary data.</text>
</comment>
<feature type="transmembrane region" description="Helical" evidence="1">
    <location>
        <begin position="51"/>
        <end position="72"/>
    </location>
</feature>
<reference evidence="2 3" key="1">
    <citation type="submission" date="2024-09" db="EMBL/GenBank/DDBJ databases">
        <authorList>
            <person name="Sun Q."/>
            <person name="Mori K."/>
        </authorList>
    </citation>
    <scope>NUCLEOTIDE SEQUENCE [LARGE SCALE GENOMIC DNA]</scope>
    <source>
        <strain evidence="2 3">JCM 4557</strain>
    </source>
</reference>
<keyword evidence="1" id="KW-0472">Membrane</keyword>
<evidence type="ECO:0000313" key="3">
    <source>
        <dbReference type="Proteomes" id="UP001589887"/>
    </source>
</evidence>
<dbReference type="EMBL" id="JBHMQV010000001">
    <property type="protein sequence ID" value="MFC0842538.1"/>
    <property type="molecule type" value="Genomic_DNA"/>
</dbReference>
<evidence type="ECO:0000256" key="1">
    <source>
        <dbReference type="SAM" id="Phobius"/>
    </source>
</evidence>
<name>A0ABV6T9R7_9ACTN</name>
<protein>
    <submittedName>
        <fullName evidence="2">Uncharacterized protein</fullName>
    </submittedName>
</protein>
<evidence type="ECO:0000313" key="2">
    <source>
        <dbReference type="EMBL" id="MFC0842538.1"/>
    </source>
</evidence>
<proteinExistence type="predicted"/>
<keyword evidence="1" id="KW-0812">Transmembrane</keyword>
<gene>
    <name evidence="2" type="ORF">ACFH04_02160</name>
</gene>
<sequence length="78" mass="8300">MSSQMSRPVSREGSEAGPKKRFPVAAWIGSAFPLSMVWLALYVTHAVPMEALAAIAVAIVVLVAWVGMTGTVRARCGR</sequence>
<accession>A0ABV6T9R7</accession>
<keyword evidence="3" id="KW-1185">Reference proteome</keyword>
<keyword evidence="1" id="KW-1133">Transmembrane helix</keyword>
<feature type="transmembrane region" description="Helical" evidence="1">
    <location>
        <begin position="21"/>
        <end position="45"/>
    </location>
</feature>
<organism evidence="2 3">
    <name type="scientific">Streptomyces noboritoensis</name>
    <dbReference type="NCBI Taxonomy" id="67337"/>
    <lineage>
        <taxon>Bacteria</taxon>
        <taxon>Bacillati</taxon>
        <taxon>Actinomycetota</taxon>
        <taxon>Actinomycetes</taxon>
        <taxon>Kitasatosporales</taxon>
        <taxon>Streptomycetaceae</taxon>
        <taxon>Streptomyces</taxon>
    </lineage>
</organism>
<dbReference type="RefSeq" id="WP_394316381.1">
    <property type="nucleotide sequence ID" value="NZ_JBHMQV010000001.1"/>
</dbReference>